<dbReference type="Proteomes" id="UP000036367">
    <property type="component" value="Unassembled WGS sequence"/>
</dbReference>
<name>A0A0J1BJM3_RHOIS</name>
<proteinExistence type="predicted"/>
<evidence type="ECO:0000313" key="2">
    <source>
        <dbReference type="Proteomes" id="UP000036367"/>
    </source>
</evidence>
<reference evidence="1" key="1">
    <citation type="submission" date="2015-05" db="EMBL/GenBank/DDBJ databases">
        <title>Permanent draft genome of Rhodopirellula islandicus K833.</title>
        <authorList>
            <person name="Kizina J."/>
            <person name="Richter M."/>
            <person name="Glockner F.O."/>
            <person name="Harder J."/>
        </authorList>
    </citation>
    <scope>NUCLEOTIDE SEQUENCE [LARGE SCALE GENOMIC DNA]</scope>
    <source>
        <strain evidence="1">K833</strain>
    </source>
</reference>
<dbReference type="AlphaFoldDB" id="A0A0J1BJM3"/>
<evidence type="ECO:0000313" key="1">
    <source>
        <dbReference type="EMBL" id="KLU06717.1"/>
    </source>
</evidence>
<protein>
    <submittedName>
        <fullName evidence="1">Uncharacterized protein</fullName>
    </submittedName>
</protein>
<dbReference type="EMBL" id="LECT01000013">
    <property type="protein sequence ID" value="KLU06717.1"/>
    <property type="molecule type" value="Genomic_DNA"/>
</dbReference>
<dbReference type="PATRIC" id="fig|595434.4.peg.1230"/>
<accession>A0A0J1BJM3</accession>
<dbReference type="STRING" id="595434.RISK_001281"/>
<keyword evidence="2" id="KW-1185">Reference proteome</keyword>
<organism evidence="1 2">
    <name type="scientific">Rhodopirellula islandica</name>
    <dbReference type="NCBI Taxonomy" id="595434"/>
    <lineage>
        <taxon>Bacteria</taxon>
        <taxon>Pseudomonadati</taxon>
        <taxon>Planctomycetota</taxon>
        <taxon>Planctomycetia</taxon>
        <taxon>Pirellulales</taxon>
        <taxon>Pirellulaceae</taxon>
        <taxon>Rhodopirellula</taxon>
    </lineage>
</organism>
<comment type="caution">
    <text evidence="1">The sequence shown here is derived from an EMBL/GenBank/DDBJ whole genome shotgun (WGS) entry which is preliminary data.</text>
</comment>
<gene>
    <name evidence="1" type="ORF">RISK_001281</name>
</gene>
<sequence length="44" mass="5090">MRTERFQPEDAVETHGRDLSARFTQANIASYHDSESIQSKTIHE</sequence>